<evidence type="ECO:0000313" key="1">
    <source>
        <dbReference type="EMBL" id="KAI3351188.1"/>
    </source>
</evidence>
<sequence>MKRRRMEKEQEEVQLWVQSDKMPRPPPPAAPPHPPAGGGKREQLWVQTDKKVPSAAPRPSAGGRGGGGGGGAFTGPHCSEMIKNQREEKRTTPRWLFVSRDTEREITEREYTSLPQQSHEVSPETLMNVNATTTTSNLHRVSALCQLTFGTLSRHDSAVKF</sequence>
<accession>A0ACB8V9H8</accession>
<dbReference type="EMBL" id="CM041554">
    <property type="protein sequence ID" value="KAI3351188.1"/>
    <property type="molecule type" value="Genomic_DNA"/>
</dbReference>
<keyword evidence="2" id="KW-1185">Reference proteome</keyword>
<name>A0ACB8V9H8_9TELE</name>
<comment type="caution">
    <text evidence="1">The sequence shown here is derived from an EMBL/GenBank/DDBJ whole genome shotgun (WGS) entry which is preliminary data.</text>
</comment>
<reference evidence="1" key="1">
    <citation type="submission" date="2022-04" db="EMBL/GenBank/DDBJ databases">
        <title>Jade perch genome.</title>
        <authorList>
            <person name="Chao B."/>
        </authorList>
    </citation>
    <scope>NUCLEOTIDE SEQUENCE</scope>
    <source>
        <strain evidence="1">CB-2022</strain>
    </source>
</reference>
<protein>
    <submittedName>
        <fullName evidence="1">Uncharacterized protein</fullName>
    </submittedName>
</protein>
<proteinExistence type="predicted"/>
<gene>
    <name evidence="1" type="ORF">L3Q82_005612</name>
</gene>
<dbReference type="Proteomes" id="UP000831701">
    <property type="component" value="Chromosome 24"/>
</dbReference>
<evidence type="ECO:0000313" key="2">
    <source>
        <dbReference type="Proteomes" id="UP000831701"/>
    </source>
</evidence>
<organism evidence="1 2">
    <name type="scientific">Scortum barcoo</name>
    <name type="common">barcoo grunter</name>
    <dbReference type="NCBI Taxonomy" id="214431"/>
    <lineage>
        <taxon>Eukaryota</taxon>
        <taxon>Metazoa</taxon>
        <taxon>Chordata</taxon>
        <taxon>Craniata</taxon>
        <taxon>Vertebrata</taxon>
        <taxon>Euteleostomi</taxon>
        <taxon>Actinopterygii</taxon>
        <taxon>Neopterygii</taxon>
        <taxon>Teleostei</taxon>
        <taxon>Neoteleostei</taxon>
        <taxon>Acanthomorphata</taxon>
        <taxon>Eupercaria</taxon>
        <taxon>Centrarchiformes</taxon>
        <taxon>Terapontoidei</taxon>
        <taxon>Terapontidae</taxon>
        <taxon>Scortum</taxon>
    </lineage>
</organism>